<keyword evidence="3" id="KW-1185">Reference proteome</keyword>
<dbReference type="Proteomes" id="UP000298663">
    <property type="component" value="Unassembled WGS sequence"/>
</dbReference>
<reference evidence="2 3" key="2">
    <citation type="journal article" date="2019" name="G3 (Bethesda)">
        <title>Hybrid Assembly of the Genome of the Entomopathogenic Nematode Steinernema carpocapsae Identifies the X-Chromosome.</title>
        <authorList>
            <person name="Serra L."/>
            <person name="Macchietto M."/>
            <person name="Macias-Munoz A."/>
            <person name="McGill C.J."/>
            <person name="Rodriguez I.M."/>
            <person name="Rodriguez B."/>
            <person name="Murad R."/>
            <person name="Mortazavi A."/>
        </authorList>
    </citation>
    <scope>NUCLEOTIDE SEQUENCE [LARGE SCALE GENOMIC DNA]</scope>
    <source>
        <strain evidence="2 3">ALL</strain>
    </source>
</reference>
<feature type="coiled-coil region" evidence="1">
    <location>
        <begin position="136"/>
        <end position="163"/>
    </location>
</feature>
<evidence type="ECO:0000256" key="1">
    <source>
        <dbReference type="SAM" id="Coils"/>
    </source>
</evidence>
<sequence>MSPNSKRIDIEALAVEFDKKMASVNAEKAIDDARLECLQAIEMLRKANEAAQLSEEYVKNSQALIMEEIREMRVEFDQHFTEDYKEIQQIKADFEQKAAPIVEDISCLKKKIHQAHVDIEALQSASGMFTASIEDLKSMLDERDSTQQEIDECSQKLTRLDDMSRVLLKRGKAPAHTSSEEILSQIQAKYYGTVEGSVLIPQAFQAVMNLNKELTKVCNVFGEGLEEVDLFRMLTSELRDSLLQQVNLIRTTQRSLTSTTSEAKSATVSTAKLRVPFIDELSTIMMKPTEETSETCIEASEISVEAGFSDLDISSSTTDYLTSVES</sequence>
<accession>A0A4U5N455</accession>
<dbReference type="AlphaFoldDB" id="A0A4U5N455"/>
<dbReference type="OrthoDB" id="10473057at2759"/>
<organism evidence="2 3">
    <name type="scientific">Steinernema carpocapsae</name>
    <name type="common">Entomopathogenic nematode</name>
    <dbReference type="NCBI Taxonomy" id="34508"/>
    <lineage>
        <taxon>Eukaryota</taxon>
        <taxon>Metazoa</taxon>
        <taxon>Ecdysozoa</taxon>
        <taxon>Nematoda</taxon>
        <taxon>Chromadorea</taxon>
        <taxon>Rhabditida</taxon>
        <taxon>Tylenchina</taxon>
        <taxon>Panagrolaimomorpha</taxon>
        <taxon>Strongyloidoidea</taxon>
        <taxon>Steinernematidae</taxon>
        <taxon>Steinernema</taxon>
    </lineage>
</organism>
<keyword evidence="1" id="KW-0175">Coiled coil</keyword>
<protein>
    <submittedName>
        <fullName evidence="2">Uncharacterized protein</fullName>
    </submittedName>
</protein>
<reference evidence="2 3" key="1">
    <citation type="journal article" date="2015" name="Genome Biol.">
        <title>Comparative genomics of Steinernema reveals deeply conserved gene regulatory networks.</title>
        <authorList>
            <person name="Dillman A.R."/>
            <person name="Macchietto M."/>
            <person name="Porter C.F."/>
            <person name="Rogers A."/>
            <person name="Williams B."/>
            <person name="Antoshechkin I."/>
            <person name="Lee M.M."/>
            <person name="Goodwin Z."/>
            <person name="Lu X."/>
            <person name="Lewis E.E."/>
            <person name="Goodrich-Blair H."/>
            <person name="Stock S.P."/>
            <person name="Adams B.J."/>
            <person name="Sternberg P.W."/>
            <person name="Mortazavi A."/>
        </authorList>
    </citation>
    <scope>NUCLEOTIDE SEQUENCE [LARGE SCALE GENOMIC DNA]</scope>
    <source>
        <strain evidence="2 3">ALL</strain>
    </source>
</reference>
<comment type="caution">
    <text evidence="2">The sequence shown here is derived from an EMBL/GenBank/DDBJ whole genome shotgun (WGS) entry which is preliminary data.</text>
</comment>
<gene>
    <name evidence="2" type="ORF">L596_018153</name>
</gene>
<evidence type="ECO:0000313" key="2">
    <source>
        <dbReference type="EMBL" id="TKR77128.1"/>
    </source>
</evidence>
<proteinExistence type="predicted"/>
<dbReference type="EMBL" id="AZBU02000005">
    <property type="protein sequence ID" value="TKR77128.1"/>
    <property type="molecule type" value="Genomic_DNA"/>
</dbReference>
<evidence type="ECO:0000313" key="3">
    <source>
        <dbReference type="Proteomes" id="UP000298663"/>
    </source>
</evidence>
<name>A0A4U5N455_STECR</name>